<keyword evidence="4" id="KW-0862">Zinc</keyword>
<sequence>MSPIEFEIVTLVVGQMAANCYLLIDKKKRETLIVDPGDAPEYITDKITQLDCNPKMILATHGHFDHIMGAFALQQAYTIPFYIHKEDAFLVERMSESAQHFLETKIVDPPPVVNQTFVDKMTVNIGTAVFTVMHTPGHTPGSICLFNKKENSLFTGDTIFAGGAVGRTDFSYSEPKKLVSSISSILELPENTELYPGHGEKTTVRKERMHHIQS</sequence>
<evidence type="ECO:0000256" key="1">
    <source>
        <dbReference type="ARBA" id="ARBA00001947"/>
    </source>
</evidence>
<dbReference type="Gene3D" id="3.60.15.10">
    <property type="entry name" value="Ribonuclease Z/Hydroxyacylglutathione hydrolase-like"/>
    <property type="match status" value="1"/>
</dbReference>
<accession>A0A0G1U3R3</accession>
<evidence type="ECO:0000256" key="3">
    <source>
        <dbReference type="ARBA" id="ARBA00022801"/>
    </source>
</evidence>
<dbReference type="InterPro" id="IPR001279">
    <property type="entry name" value="Metallo-B-lactamas"/>
</dbReference>
<evidence type="ECO:0000256" key="4">
    <source>
        <dbReference type="ARBA" id="ARBA00022833"/>
    </source>
</evidence>
<dbReference type="Proteomes" id="UP000034739">
    <property type="component" value="Unassembled WGS sequence"/>
</dbReference>
<feature type="domain" description="Metallo-beta-lactamase" evidence="5">
    <location>
        <begin position="17"/>
        <end position="198"/>
    </location>
</feature>
<dbReference type="GO" id="GO:0016787">
    <property type="term" value="F:hydrolase activity"/>
    <property type="evidence" value="ECO:0007669"/>
    <property type="project" value="UniProtKB-KW"/>
</dbReference>
<dbReference type="PANTHER" id="PTHR46233">
    <property type="entry name" value="HYDROXYACYLGLUTATHIONE HYDROLASE GLOC"/>
    <property type="match status" value="1"/>
</dbReference>
<reference evidence="6 7" key="1">
    <citation type="journal article" date="2015" name="Nature">
        <title>rRNA introns, odd ribosomes, and small enigmatic genomes across a large radiation of phyla.</title>
        <authorList>
            <person name="Brown C.T."/>
            <person name="Hug L.A."/>
            <person name="Thomas B.C."/>
            <person name="Sharon I."/>
            <person name="Castelle C.J."/>
            <person name="Singh A."/>
            <person name="Wilkins M.J."/>
            <person name="Williams K.H."/>
            <person name="Banfield J.F."/>
        </authorList>
    </citation>
    <scope>NUCLEOTIDE SEQUENCE [LARGE SCALE GENOMIC DNA]</scope>
</reference>
<dbReference type="SUPFAM" id="SSF56281">
    <property type="entry name" value="Metallo-hydrolase/oxidoreductase"/>
    <property type="match status" value="1"/>
</dbReference>
<dbReference type="SMART" id="SM00849">
    <property type="entry name" value="Lactamase_B"/>
    <property type="match status" value="1"/>
</dbReference>
<dbReference type="InterPro" id="IPR036866">
    <property type="entry name" value="RibonucZ/Hydroxyglut_hydro"/>
</dbReference>
<proteinExistence type="predicted"/>
<comment type="caution">
    <text evidence="6">The sequence shown here is derived from an EMBL/GenBank/DDBJ whole genome shotgun (WGS) entry which is preliminary data.</text>
</comment>
<keyword evidence="3" id="KW-0378">Hydrolase</keyword>
<evidence type="ECO:0000259" key="5">
    <source>
        <dbReference type="SMART" id="SM00849"/>
    </source>
</evidence>
<dbReference type="CDD" id="cd06262">
    <property type="entry name" value="metallo-hydrolase-like_MBL-fold"/>
    <property type="match status" value="1"/>
</dbReference>
<dbReference type="InterPro" id="IPR051453">
    <property type="entry name" value="MBL_Glyoxalase_II"/>
</dbReference>
<dbReference type="AlphaFoldDB" id="A0A0G1U3R3"/>
<dbReference type="EMBL" id="LCOY01000003">
    <property type="protein sequence ID" value="KKU88679.1"/>
    <property type="molecule type" value="Genomic_DNA"/>
</dbReference>
<dbReference type="GO" id="GO:0046872">
    <property type="term" value="F:metal ion binding"/>
    <property type="evidence" value="ECO:0007669"/>
    <property type="project" value="UniProtKB-KW"/>
</dbReference>
<organism evidence="6 7">
    <name type="scientific">Candidatus Gottesmanbacteria bacterium GW2011_GWA2_47_9</name>
    <dbReference type="NCBI Taxonomy" id="1618445"/>
    <lineage>
        <taxon>Bacteria</taxon>
        <taxon>Candidatus Gottesmaniibacteriota</taxon>
    </lineage>
</organism>
<evidence type="ECO:0000256" key="2">
    <source>
        <dbReference type="ARBA" id="ARBA00022723"/>
    </source>
</evidence>
<evidence type="ECO:0000313" key="6">
    <source>
        <dbReference type="EMBL" id="KKU88679.1"/>
    </source>
</evidence>
<dbReference type="PANTHER" id="PTHR46233:SF3">
    <property type="entry name" value="HYDROXYACYLGLUTATHIONE HYDROLASE GLOC"/>
    <property type="match status" value="1"/>
</dbReference>
<gene>
    <name evidence="6" type="ORF">UY16_C0003G0021</name>
</gene>
<dbReference type="Pfam" id="PF00753">
    <property type="entry name" value="Lactamase_B"/>
    <property type="match status" value="1"/>
</dbReference>
<keyword evidence="2" id="KW-0479">Metal-binding</keyword>
<name>A0A0G1U3R3_9BACT</name>
<comment type="cofactor">
    <cofactor evidence="1">
        <name>Zn(2+)</name>
        <dbReference type="ChEBI" id="CHEBI:29105"/>
    </cofactor>
</comment>
<protein>
    <submittedName>
        <fullName evidence="6">Beta-lactamase domain protein</fullName>
    </submittedName>
</protein>
<evidence type="ECO:0000313" key="7">
    <source>
        <dbReference type="Proteomes" id="UP000034739"/>
    </source>
</evidence>